<sequence>MEVVVAVIAFAGALLAAIATGALIGRLRDGASGWLIGWSVATASVCMALGVVAAGHLMGFGPAFFRIHQLAGSFLAPVFLAAGLVQLLTKKVPVKFATWLLSIAFTVLAVGVLMFDPLNAPDKFGAALPDADAQWKWPPAYLLLATHITVALVLIGILVMAVMRGRSGDDYDADNMHAAAVLVPTGLALLASVRFALPGPFAVILLAATAAAVWYSVLRPLAPYEDDDEEDAEIDSDRWKRSSRSDEGPSRAGEDAPRAGARPGPDHEQAPRGSRSRQVGPATKSGLGDLVAEYRAGESEPGHAARMHAGPGQDDPFADYFRDGPSRSSHSGDSGEYGRGRPPGPGRPGDQGFGEPGYGDQSFAEQGHGGRGRGGQGPGGYGSGAQGPGGYGSGGHGSGAQGPGGQGFDDRGQGGYGRHGGSLDDPFGGPATGQIMPEDIEAYGLAAGDKGFRPDYGSSPGVPVYGSPTPDYDGKHSSGAHARPPQGGLDDPDMPMTGMFSGIDVANYGNQPGGPAGAELASPDMPMTGTFSSLDVANYGNQPGGPAGVEPASPDMPMTGMFSSVDVANYGNQPGTHGTYPGTHPGHAAPGHGAGRSAPTGHTSPGGHGTYAAHGAHSGPGTADSARFGQGGGAAQPAGGGSGRPAPGIFGLLTVFTLMDGSGDAFDRLADDTVEAVCRSEPDTLIFACHSVKSAPLQRIVYEIYRDEIAYQDHQRQPHVERFVTERQTLVLATNVIEINVNAAKVVSLPTAYQL</sequence>
<accession>A0A919RGT2</accession>
<protein>
    <recommendedName>
        <fullName evidence="3">ABM domain-containing protein</fullName>
    </recommendedName>
</protein>
<feature type="transmembrane region" description="Helical" evidence="2">
    <location>
        <begin position="6"/>
        <end position="24"/>
    </location>
</feature>
<feature type="compositionally biased region" description="Gly residues" evidence="1">
    <location>
        <begin position="367"/>
        <end position="420"/>
    </location>
</feature>
<organism evidence="4 5">
    <name type="scientific">Sinosporangium siamense</name>
    <dbReference type="NCBI Taxonomy" id="1367973"/>
    <lineage>
        <taxon>Bacteria</taxon>
        <taxon>Bacillati</taxon>
        <taxon>Actinomycetota</taxon>
        <taxon>Actinomycetes</taxon>
        <taxon>Streptosporangiales</taxon>
        <taxon>Streptosporangiaceae</taxon>
        <taxon>Sinosporangium</taxon>
    </lineage>
</organism>
<feature type="transmembrane region" description="Helical" evidence="2">
    <location>
        <begin position="96"/>
        <end position="115"/>
    </location>
</feature>
<evidence type="ECO:0000313" key="4">
    <source>
        <dbReference type="EMBL" id="GII93606.1"/>
    </source>
</evidence>
<feature type="domain" description="ABM" evidence="3">
    <location>
        <begin position="653"/>
        <end position="724"/>
    </location>
</feature>
<dbReference type="InterPro" id="IPR011008">
    <property type="entry name" value="Dimeric_a/b-barrel"/>
</dbReference>
<feature type="transmembrane region" description="Helical" evidence="2">
    <location>
        <begin position="175"/>
        <end position="195"/>
    </location>
</feature>
<dbReference type="InterPro" id="IPR007138">
    <property type="entry name" value="ABM_dom"/>
</dbReference>
<feature type="compositionally biased region" description="Gly residues" evidence="1">
    <location>
        <begin position="347"/>
        <end position="357"/>
    </location>
</feature>
<dbReference type="SUPFAM" id="SSF54909">
    <property type="entry name" value="Dimeric alpha+beta barrel"/>
    <property type="match status" value="1"/>
</dbReference>
<dbReference type="AlphaFoldDB" id="A0A919RGT2"/>
<feature type="region of interest" description="Disordered" evidence="1">
    <location>
        <begin position="226"/>
        <end position="285"/>
    </location>
</feature>
<dbReference type="RefSeq" id="WP_204027122.1">
    <property type="nucleotide sequence ID" value="NZ_BOOW01000023.1"/>
</dbReference>
<name>A0A919RGT2_9ACTN</name>
<keyword evidence="2" id="KW-1133">Transmembrane helix</keyword>
<keyword evidence="2" id="KW-0812">Transmembrane</keyword>
<dbReference type="Pfam" id="PF03992">
    <property type="entry name" value="ABM"/>
    <property type="match status" value="1"/>
</dbReference>
<feature type="compositionally biased region" description="Basic and acidic residues" evidence="1">
    <location>
        <begin position="235"/>
        <end position="257"/>
    </location>
</feature>
<feature type="transmembrane region" description="Helical" evidence="2">
    <location>
        <begin position="36"/>
        <end position="58"/>
    </location>
</feature>
<keyword evidence="5" id="KW-1185">Reference proteome</keyword>
<feature type="region of interest" description="Disordered" evidence="1">
    <location>
        <begin position="568"/>
        <end position="643"/>
    </location>
</feature>
<dbReference type="Proteomes" id="UP000606172">
    <property type="component" value="Unassembled WGS sequence"/>
</dbReference>
<comment type="caution">
    <text evidence="4">The sequence shown here is derived from an EMBL/GenBank/DDBJ whole genome shotgun (WGS) entry which is preliminary data.</text>
</comment>
<evidence type="ECO:0000259" key="3">
    <source>
        <dbReference type="Pfam" id="PF03992"/>
    </source>
</evidence>
<feature type="region of interest" description="Disordered" evidence="1">
    <location>
        <begin position="454"/>
        <end position="496"/>
    </location>
</feature>
<gene>
    <name evidence="4" type="ORF">Ssi02_38370</name>
</gene>
<evidence type="ECO:0000313" key="5">
    <source>
        <dbReference type="Proteomes" id="UP000606172"/>
    </source>
</evidence>
<reference evidence="4" key="1">
    <citation type="submission" date="2021-01" db="EMBL/GenBank/DDBJ databases">
        <title>Whole genome shotgun sequence of Sinosporangium siamense NBRC 109515.</title>
        <authorList>
            <person name="Komaki H."/>
            <person name="Tamura T."/>
        </authorList>
    </citation>
    <scope>NUCLEOTIDE SEQUENCE</scope>
    <source>
        <strain evidence="4">NBRC 109515</strain>
    </source>
</reference>
<feature type="compositionally biased region" description="Low complexity" evidence="1">
    <location>
        <begin position="574"/>
        <end position="591"/>
    </location>
</feature>
<feature type="compositionally biased region" description="Low complexity" evidence="1">
    <location>
        <begin position="610"/>
        <end position="619"/>
    </location>
</feature>
<evidence type="ECO:0000256" key="1">
    <source>
        <dbReference type="SAM" id="MobiDB-lite"/>
    </source>
</evidence>
<feature type="region of interest" description="Disordered" evidence="1">
    <location>
        <begin position="298"/>
        <end position="435"/>
    </location>
</feature>
<dbReference type="EMBL" id="BOOW01000023">
    <property type="protein sequence ID" value="GII93606.1"/>
    <property type="molecule type" value="Genomic_DNA"/>
</dbReference>
<feature type="transmembrane region" description="Helical" evidence="2">
    <location>
        <begin position="140"/>
        <end position="163"/>
    </location>
</feature>
<feature type="transmembrane region" description="Helical" evidence="2">
    <location>
        <begin position="70"/>
        <end position="89"/>
    </location>
</feature>
<feature type="compositionally biased region" description="Gly residues" evidence="1">
    <location>
        <begin position="629"/>
        <end position="643"/>
    </location>
</feature>
<proteinExistence type="predicted"/>
<evidence type="ECO:0000256" key="2">
    <source>
        <dbReference type="SAM" id="Phobius"/>
    </source>
</evidence>
<keyword evidence="2" id="KW-0472">Membrane</keyword>
<dbReference type="Gene3D" id="3.30.70.100">
    <property type="match status" value="1"/>
</dbReference>